<dbReference type="Gene3D" id="2.60.120.340">
    <property type="entry name" value="Nucleoplasmin core domain"/>
    <property type="match status" value="1"/>
</dbReference>
<dbReference type="PROSITE" id="PS00028">
    <property type="entry name" value="ZINC_FINGER_C2H2_1"/>
    <property type="match status" value="1"/>
</dbReference>
<evidence type="ECO:0000256" key="2">
    <source>
        <dbReference type="ARBA" id="ARBA00006673"/>
    </source>
</evidence>
<proteinExistence type="inferred from homology"/>
<evidence type="ECO:0000256" key="1">
    <source>
        <dbReference type="ARBA" id="ARBA00004604"/>
    </source>
</evidence>
<keyword evidence="9" id="KW-0863">Zinc-finger</keyword>
<feature type="domain" description="C2H2-type" evidence="11">
    <location>
        <begin position="281"/>
        <end position="307"/>
    </location>
</feature>
<feature type="compositionally biased region" description="Acidic residues" evidence="10">
    <location>
        <begin position="172"/>
        <end position="211"/>
    </location>
</feature>
<keyword evidence="9" id="KW-0862">Zinc</keyword>
<feature type="compositionally biased region" description="Basic and acidic residues" evidence="10">
    <location>
        <begin position="152"/>
        <end position="171"/>
    </location>
</feature>
<keyword evidence="4" id="KW-0378">Hydrolase</keyword>
<evidence type="ECO:0000256" key="6">
    <source>
        <dbReference type="ARBA" id="ARBA00023015"/>
    </source>
</evidence>
<comment type="caution">
    <text evidence="12">The sequence shown here is derived from an EMBL/GenBank/DDBJ whole genome shotgun (WGS) entry which is preliminary data.</text>
</comment>
<evidence type="ECO:0000313" key="13">
    <source>
        <dbReference type="Proteomes" id="UP000197138"/>
    </source>
</evidence>
<dbReference type="GO" id="GO:0016787">
    <property type="term" value="F:hydrolase activity"/>
    <property type="evidence" value="ECO:0007669"/>
    <property type="project" value="UniProtKB-KW"/>
</dbReference>
<dbReference type="FunFam" id="2.60.120.340:FF:000004">
    <property type="entry name" value="Histone deacetylase HDT1"/>
    <property type="match status" value="1"/>
</dbReference>
<keyword evidence="3" id="KW-0678">Repressor</keyword>
<keyword evidence="6" id="KW-0805">Transcription regulation</keyword>
<dbReference type="Pfam" id="PF17800">
    <property type="entry name" value="NPL"/>
    <property type="match status" value="1"/>
</dbReference>
<keyword evidence="8" id="KW-0539">Nucleus</keyword>
<evidence type="ECO:0000256" key="9">
    <source>
        <dbReference type="PROSITE-ProRule" id="PRU00042"/>
    </source>
</evidence>
<dbReference type="AlphaFoldDB" id="A0A218WLH6"/>
<feature type="compositionally biased region" description="Polar residues" evidence="10">
    <location>
        <begin position="261"/>
        <end position="299"/>
    </location>
</feature>
<gene>
    <name evidence="12" type="ORF">CDL15_Pgr026801</name>
</gene>
<evidence type="ECO:0000256" key="3">
    <source>
        <dbReference type="ARBA" id="ARBA00022491"/>
    </source>
</evidence>
<dbReference type="InterPro" id="IPR013087">
    <property type="entry name" value="Znf_C2H2_type"/>
</dbReference>
<dbReference type="PROSITE" id="PS50157">
    <property type="entry name" value="ZINC_FINGER_C2H2_2"/>
    <property type="match status" value="1"/>
</dbReference>
<feature type="region of interest" description="Disordered" evidence="10">
    <location>
        <begin position="106"/>
        <end position="307"/>
    </location>
</feature>
<evidence type="ECO:0000256" key="8">
    <source>
        <dbReference type="ARBA" id="ARBA00023242"/>
    </source>
</evidence>
<organism evidence="12 13">
    <name type="scientific">Punica granatum</name>
    <name type="common">Pomegranate</name>
    <dbReference type="NCBI Taxonomy" id="22663"/>
    <lineage>
        <taxon>Eukaryota</taxon>
        <taxon>Viridiplantae</taxon>
        <taxon>Streptophyta</taxon>
        <taxon>Embryophyta</taxon>
        <taxon>Tracheophyta</taxon>
        <taxon>Spermatophyta</taxon>
        <taxon>Magnoliopsida</taxon>
        <taxon>eudicotyledons</taxon>
        <taxon>Gunneridae</taxon>
        <taxon>Pentapetalae</taxon>
        <taxon>rosids</taxon>
        <taxon>malvids</taxon>
        <taxon>Myrtales</taxon>
        <taxon>Lythraceae</taxon>
        <taxon>Punica</taxon>
    </lineage>
</organism>
<evidence type="ECO:0000256" key="7">
    <source>
        <dbReference type="ARBA" id="ARBA00023163"/>
    </source>
</evidence>
<dbReference type="Proteomes" id="UP000197138">
    <property type="component" value="Unassembled WGS sequence"/>
</dbReference>
<evidence type="ECO:0000256" key="5">
    <source>
        <dbReference type="ARBA" id="ARBA00022853"/>
    </source>
</evidence>
<comment type="similarity">
    <text evidence="2">Belongs to the histone deacetylase HD2 family.</text>
</comment>
<dbReference type="GO" id="GO:0008270">
    <property type="term" value="F:zinc ion binding"/>
    <property type="evidence" value="ECO:0007669"/>
    <property type="project" value="UniProtKB-KW"/>
</dbReference>
<evidence type="ECO:0000256" key="10">
    <source>
        <dbReference type="SAM" id="MobiDB-lite"/>
    </source>
</evidence>
<evidence type="ECO:0000313" key="12">
    <source>
        <dbReference type="EMBL" id="OWM73697.1"/>
    </source>
</evidence>
<comment type="subcellular location">
    <subcellularLocation>
        <location evidence="1">Nucleus</location>
        <location evidence="1">Nucleolus</location>
    </subcellularLocation>
</comment>
<accession>A0A218WLH6</accession>
<keyword evidence="9" id="KW-0479">Metal-binding</keyword>
<keyword evidence="7" id="KW-0804">Transcription</keyword>
<dbReference type="InterPro" id="IPR041232">
    <property type="entry name" value="NPL"/>
</dbReference>
<feature type="compositionally biased region" description="Low complexity" evidence="10">
    <location>
        <begin position="138"/>
        <end position="151"/>
    </location>
</feature>
<keyword evidence="5" id="KW-0156">Chromatin regulator</keyword>
<dbReference type="GO" id="GO:0005730">
    <property type="term" value="C:nucleolus"/>
    <property type="evidence" value="ECO:0007669"/>
    <property type="project" value="UniProtKB-SubCell"/>
</dbReference>
<name>A0A218WLH6_PUNGR</name>
<dbReference type="EMBL" id="MTKT01003950">
    <property type="protein sequence ID" value="OWM73697.1"/>
    <property type="molecule type" value="Genomic_DNA"/>
</dbReference>
<evidence type="ECO:0000256" key="4">
    <source>
        <dbReference type="ARBA" id="ARBA00022801"/>
    </source>
</evidence>
<sequence length="307" mass="32901">MEFWGENSALSDHVVFASGNAMLDYAWMIGVEVKAGQPIKVEPEDDEIIHISQATLGESKKKGDESVPLFVNFDNKKLVLGTLSADKFPQISFDLVFEKKFELSHNWSGGNMGTDSEEEDDFPMSLERNGKVGPGPVAAKPALGNANAAKPKSAEKPKAAEAAKGKGKEKDGDSDEDEDESAEDDSDEEEETDSEADSDDDEDSDEDEEDETPKKAEVGKKRSNKSASKTPDAKKAKLVTPQKTDGKKGGHTATPHPAKQSGKTPASNKKQQQTPKSGGSVTCNSCSKTFNSETGLQSHSKAKHGAK</sequence>
<protein>
    <recommendedName>
        <fullName evidence="11">C2H2-type domain-containing protein</fullName>
    </recommendedName>
</protein>
<dbReference type="GO" id="GO:0006325">
    <property type="term" value="P:chromatin organization"/>
    <property type="evidence" value="ECO:0007669"/>
    <property type="project" value="UniProtKB-KW"/>
</dbReference>
<reference evidence="13" key="1">
    <citation type="journal article" date="2017" name="Plant J.">
        <title>The pomegranate (Punica granatum L.) genome and the genomics of punicalagin biosynthesis.</title>
        <authorList>
            <person name="Qin G."/>
            <person name="Xu C."/>
            <person name="Ming R."/>
            <person name="Tang H."/>
            <person name="Guyot R."/>
            <person name="Kramer E.M."/>
            <person name="Hu Y."/>
            <person name="Yi X."/>
            <person name="Qi Y."/>
            <person name="Xu X."/>
            <person name="Gao Z."/>
            <person name="Pan H."/>
            <person name="Jian J."/>
            <person name="Tian Y."/>
            <person name="Yue Z."/>
            <person name="Xu Y."/>
        </authorList>
    </citation>
    <scope>NUCLEOTIDE SEQUENCE [LARGE SCALE GENOMIC DNA]</scope>
    <source>
        <strain evidence="13">cv. Dabenzi</strain>
    </source>
</reference>
<evidence type="ECO:0000259" key="11">
    <source>
        <dbReference type="PROSITE" id="PS50157"/>
    </source>
</evidence>